<sequence length="121" mass="13970">MLKTLFHAIRSYPEQALLLIYSTGVFAWLQTTSRAIFDQLGIQEDWINHIPQPFRNWAGSSLDSLQQIWNSSTWGWLIVSLIIIFAIRFIKGLLKLVLILIVILGGLYLIWQNKEMLQGLV</sequence>
<keyword evidence="1" id="KW-0472">Membrane</keyword>
<gene>
    <name evidence="2" type="ORF">INT76_02365</name>
</gene>
<evidence type="ECO:0000313" key="3">
    <source>
        <dbReference type="Proteomes" id="UP000677616"/>
    </source>
</evidence>
<organism evidence="2 3">
    <name type="scientific">Streptococcus oriscaviae</name>
    <dbReference type="NCBI Taxonomy" id="2781599"/>
    <lineage>
        <taxon>Bacteria</taxon>
        <taxon>Bacillati</taxon>
        <taxon>Bacillota</taxon>
        <taxon>Bacilli</taxon>
        <taxon>Lactobacillales</taxon>
        <taxon>Streptococcaceae</taxon>
        <taxon>Streptococcus</taxon>
    </lineage>
</organism>
<feature type="transmembrane region" description="Helical" evidence="1">
    <location>
        <begin position="93"/>
        <end position="111"/>
    </location>
</feature>
<dbReference type="EMBL" id="CP073084">
    <property type="protein sequence ID" value="QUE54751.1"/>
    <property type="molecule type" value="Genomic_DNA"/>
</dbReference>
<evidence type="ECO:0000256" key="1">
    <source>
        <dbReference type="SAM" id="Phobius"/>
    </source>
</evidence>
<feature type="transmembrane region" description="Helical" evidence="1">
    <location>
        <begin position="68"/>
        <end position="86"/>
    </location>
</feature>
<evidence type="ECO:0000313" key="2">
    <source>
        <dbReference type="EMBL" id="QUE54751.1"/>
    </source>
</evidence>
<keyword evidence="1" id="KW-0812">Transmembrane</keyword>
<dbReference type="RefSeq" id="WP_212571808.1">
    <property type="nucleotide sequence ID" value="NZ_CP073084.1"/>
</dbReference>
<accession>A0ABX7YLN6</accession>
<keyword evidence="3" id="KW-1185">Reference proteome</keyword>
<keyword evidence="1" id="KW-1133">Transmembrane helix</keyword>
<reference evidence="2 3" key="1">
    <citation type="submission" date="2021-04" db="EMBL/GenBank/DDBJ databases">
        <title>Complete genome sequence of a novel Streptococcus species.</title>
        <authorList>
            <person name="Teng J.L.L."/>
        </authorList>
    </citation>
    <scope>NUCLEOTIDE SEQUENCE [LARGE SCALE GENOMIC DNA]</scope>
    <source>
        <strain evidence="2 3">HKU75</strain>
    </source>
</reference>
<protein>
    <submittedName>
        <fullName evidence="2">Uncharacterized protein</fullName>
    </submittedName>
</protein>
<proteinExistence type="predicted"/>
<dbReference type="Proteomes" id="UP000677616">
    <property type="component" value="Chromosome"/>
</dbReference>
<name>A0ABX7YLN6_9STRE</name>